<dbReference type="Pfam" id="PF07703">
    <property type="entry name" value="A2M_BRD"/>
    <property type="match status" value="1"/>
</dbReference>
<dbReference type="FunFam" id="2.60.40.1930:FF:000008">
    <property type="entry name" value="Complement C3"/>
    <property type="match status" value="1"/>
</dbReference>
<dbReference type="Ensembl" id="ENSFTIT00000011783.1">
    <property type="protein sequence ID" value="ENSFTIP00000011293.1"/>
    <property type="gene ID" value="ENSFTIG00000005833.1"/>
</dbReference>
<dbReference type="SMART" id="SM01359">
    <property type="entry name" value="A2M_N_2"/>
    <property type="match status" value="1"/>
</dbReference>
<dbReference type="InterPro" id="IPR018933">
    <property type="entry name" value="Netrin_module_non-TIMP"/>
</dbReference>
<dbReference type="Gene3D" id="2.60.40.1930">
    <property type="match status" value="3"/>
</dbReference>
<dbReference type="PROSITE" id="PS00477">
    <property type="entry name" value="ALPHA_2_MACROGLOBULIN"/>
    <property type="match status" value="1"/>
</dbReference>
<comment type="subunit">
    <text evidence="13">Interacts with CFH. Interacts with CR2.</text>
</comment>
<organism evidence="16 17">
    <name type="scientific">Falco tinnunculus</name>
    <name type="common">Common kestrel</name>
    <dbReference type="NCBI Taxonomy" id="100819"/>
    <lineage>
        <taxon>Eukaryota</taxon>
        <taxon>Metazoa</taxon>
        <taxon>Chordata</taxon>
        <taxon>Craniata</taxon>
        <taxon>Vertebrata</taxon>
        <taxon>Euteleostomi</taxon>
        <taxon>Archelosauria</taxon>
        <taxon>Archosauria</taxon>
        <taxon>Dinosauria</taxon>
        <taxon>Saurischia</taxon>
        <taxon>Theropoda</taxon>
        <taxon>Coelurosauria</taxon>
        <taxon>Aves</taxon>
        <taxon>Neognathae</taxon>
        <taxon>Neoaves</taxon>
        <taxon>Telluraves</taxon>
        <taxon>Australaves</taxon>
        <taxon>Falconiformes</taxon>
        <taxon>Falconidae</taxon>
        <taxon>Falco</taxon>
    </lineage>
</organism>
<dbReference type="FunFam" id="2.40.50.120:FF:000013">
    <property type="entry name" value="Complement C3"/>
    <property type="match status" value="1"/>
</dbReference>
<dbReference type="Pfam" id="PF07677">
    <property type="entry name" value="A2M_recep"/>
    <property type="match status" value="1"/>
</dbReference>
<dbReference type="SMART" id="SM01419">
    <property type="entry name" value="Thiol-ester_cl"/>
    <property type="match status" value="1"/>
</dbReference>
<evidence type="ECO:0000256" key="5">
    <source>
        <dbReference type="ARBA" id="ARBA00022553"/>
    </source>
</evidence>
<dbReference type="SUPFAM" id="SSF50242">
    <property type="entry name" value="TIMP-like"/>
    <property type="match status" value="1"/>
</dbReference>
<protein>
    <recommendedName>
        <fullName evidence="3">Complement C3</fullName>
    </recommendedName>
</protein>
<evidence type="ECO:0000256" key="7">
    <source>
        <dbReference type="ARBA" id="ARBA00022729"/>
    </source>
</evidence>
<evidence type="ECO:0000256" key="13">
    <source>
        <dbReference type="ARBA" id="ARBA00093555"/>
    </source>
</evidence>
<dbReference type="SMART" id="SM00643">
    <property type="entry name" value="C345C"/>
    <property type="match status" value="1"/>
</dbReference>
<dbReference type="SUPFAM" id="SSF49410">
    <property type="entry name" value="Alpha-macroglobulin receptor domain"/>
    <property type="match status" value="1"/>
</dbReference>
<dbReference type="Gene3D" id="2.20.130.20">
    <property type="match status" value="1"/>
</dbReference>
<dbReference type="InterPro" id="IPR050473">
    <property type="entry name" value="A2M/Complement_sys"/>
</dbReference>
<dbReference type="FunFam" id="2.60.40.10:FF:000155">
    <property type="entry name" value="complement C3 isoform X1"/>
    <property type="match status" value="1"/>
</dbReference>
<sequence length="1631" mass="180942">MEPPWWTPPWPGSPTLPPYSGPPESRYICLGPPPQLVTMVTPAVLRLETEEQVVLEAPGLNSQTEATILVQDFPLKRHVFYQTRVPLSPAEGMLATTTIKVSAKSLPQAGEKQFVSVTARVASVTLEKVLLVSRQSGHIFLQTDKPIYTPGSTVLCRLFALSHLMKPVSKTVIVETPDNIIIKQVPVSSPMKTGIFSLNHNLPEVVSLGTWTILAKFEDSPEQAFTTQFEVKEYVLPSFEVVLEPEEKFLYIDRNEDFRVSITARYLYGKRLHGTAFVLFGVMVDDERKSIPDSLRRVEVPLRGATQGEAGLSPVETGSPVMMPGDTATPMATAGSDMVEAQRSGIRIVTSPYTIHFTRTPKYFKPGMPFNLMVYVTNPDESPAARVTVKADGFQGLVSTQRDGTAKLVLNMPANKDTVPITVRTDQAGLPPERQASRQMTAKAYHSQANSGNFLHLAVGATELQAGDNLPVNFHLKSNSNNVRDSVPYFTYLIMSKGRIVRVGRQRHEAGQSLVTMTLPVTAELIPSFRIVAYYYVMPGEIVADSVWVDVKDTCMGTLVVTAATENDKRVQEPGTPMRLRIEGDHNAYVGLVAVDKGVFVLSNKNRITQSRFWDTVEKSDIGCTPGSGRDNVGVFADAGLSLVTNMRISTPQRGEVQCPQPAKRKRRSLQLLEYKGTKAAEYADKALRKCCEDGMKENPMGHSCEQRTNYIQDGEACIRAFLDCCKYIKDIYDQKQRELYLELARSEAEDIFLADKDITSRSLFPESWLWQVESLTERPNEISAKTLPVYLKDSITTWEVLAVSLSQSKGLCVADPYEITVMKNFFIDLRLPYSVVRNEQVEIRAILYNYCQLCTLQVRVELMYNPALCSASTSKTRYQQILKLKPQSSWAVPFVIVPLQLGLHDVEVKAAVRNSEVADGVKKKLKVVPEGMRLEKTVKIVELDPKAKGINGVQEEKVKAANLSDIVPNTESETKVSIQGNPVSIMVEKAIDGDKLKHLIVTPAGCGEQNMIGLTPTVIATQYLDSTLQWESLGVDRRAEAINLIKKGYTQQLVFRKPDSSYAAFVGRASSTWLTAYVAKVFAMAIKLTDIEPEVICGAVKWLILEKQQPDGVFQEDAPVIHKEMVGGYQGAEPEVSLTAFVLIALLESRDICKDHVNSLEMGIHRASEYLSRRYQSLARPYTVALTSYALALAGKLKKGTKWGAGGEGRSWEERNARTYNIEGTSYALLALLQMEKPELTGPVARWLAQQNYFGGGYGSTQATILVFQALAQYQVDSPRQLELNLDVSVLLPRRASAITYRIENRNALVARSAETKFNEDFTVKAEGTGKGTMTVVTVYNAKVPEKDNKCDSFDLQVQVDDVKIGQLPTHLDNVDATMSILDVSMLTGFMPDLQDLKRLTEGVDRYISKFEIDQADADRSNVVIYLDKVGNTGVGDGSGGHKMGQGGTCHGQDGTCRDGDGVVSLLWWDMPLSQQTLSWPCPHVPTENCFRRHLQEAPITVNQRIERACEPGVDYGGTRGTMRDMGVGVVGCRRDIKGTDEVSAQSNRTFVSHQHCRDALRLQLGQDYLLWGLATDLWVTGNRFSYLIGKDTWLEAWPSDEACQDPELQPLCQDFVEFAESMTMFGCPN</sequence>
<dbReference type="SUPFAM" id="SSF47686">
    <property type="entry name" value="Anaphylotoxins (complement system)"/>
    <property type="match status" value="1"/>
</dbReference>
<dbReference type="Gene3D" id="1.20.91.20">
    <property type="entry name" value="Anaphylotoxins (complement system)"/>
    <property type="match status" value="1"/>
</dbReference>
<evidence type="ECO:0000256" key="8">
    <source>
        <dbReference type="ARBA" id="ARBA00022966"/>
    </source>
</evidence>
<dbReference type="InterPro" id="IPR036595">
    <property type="entry name" value="A-macroglobulin_rcpt-bd_sf"/>
</dbReference>
<dbReference type="Gene3D" id="2.60.40.690">
    <property type="entry name" value="Alpha-macroglobulin, receptor-binding domain"/>
    <property type="match status" value="1"/>
</dbReference>
<keyword evidence="6" id="KW-0165">Cleavage on pair of basic residues</keyword>
<dbReference type="CDD" id="cd00017">
    <property type="entry name" value="ANATO"/>
    <property type="match status" value="1"/>
</dbReference>
<dbReference type="Pfam" id="PF07678">
    <property type="entry name" value="TED_complement"/>
    <property type="match status" value="1"/>
</dbReference>
<name>A0A8C4UCT4_FALTI</name>
<dbReference type="GO" id="GO:0006956">
    <property type="term" value="P:complement activation"/>
    <property type="evidence" value="ECO:0007669"/>
    <property type="project" value="InterPro"/>
</dbReference>
<feature type="domain" description="Anaphylatoxin-like" evidence="14">
    <location>
        <begin position="691"/>
        <end position="726"/>
    </location>
</feature>
<dbReference type="PANTHER" id="PTHR11412">
    <property type="entry name" value="MACROGLOBULIN / COMPLEMENT"/>
    <property type="match status" value="1"/>
</dbReference>
<comment type="subunit">
    <text evidence="12">During pregnancy, C3dg exists as a complex (probably a 2:2:2 heterohexamer) with AGT and the proform of PRG2. Interacts with CR2 (via the N-terminal Sushi domains 1 and 2).</text>
</comment>
<dbReference type="SUPFAM" id="SSF48239">
    <property type="entry name" value="Terpenoid cyclases/Protein prenyltransferases"/>
    <property type="match status" value="1"/>
</dbReference>
<dbReference type="GO" id="GO:0004866">
    <property type="term" value="F:endopeptidase inhibitor activity"/>
    <property type="evidence" value="ECO:0007669"/>
    <property type="project" value="InterPro"/>
</dbReference>
<evidence type="ECO:0000259" key="15">
    <source>
        <dbReference type="PROSITE" id="PS50189"/>
    </source>
</evidence>
<evidence type="ECO:0000256" key="1">
    <source>
        <dbReference type="ARBA" id="ARBA00003326"/>
    </source>
</evidence>
<keyword evidence="7" id="KW-0732">Signal</keyword>
<dbReference type="PROSITE" id="PS01178">
    <property type="entry name" value="ANAPHYLATOXIN_2"/>
    <property type="match status" value="1"/>
</dbReference>
<dbReference type="Proteomes" id="UP000694562">
    <property type="component" value="Unplaced"/>
</dbReference>
<dbReference type="Gene3D" id="1.50.10.20">
    <property type="match status" value="1"/>
</dbReference>
<dbReference type="Pfam" id="PF00207">
    <property type="entry name" value="A2M"/>
    <property type="match status" value="1"/>
</dbReference>
<accession>A0A8C4UCT4</accession>
<dbReference type="Pfam" id="PF01821">
    <property type="entry name" value="ANATO"/>
    <property type="match status" value="1"/>
</dbReference>
<evidence type="ECO:0000256" key="11">
    <source>
        <dbReference type="ARBA" id="ARBA00093400"/>
    </source>
</evidence>
<dbReference type="InterPro" id="IPR047565">
    <property type="entry name" value="Alpha-macroglob_thiol-ester_cl"/>
</dbReference>
<dbReference type="InterPro" id="IPR011626">
    <property type="entry name" value="Alpha-macroglobulin_TED"/>
</dbReference>
<dbReference type="InterPro" id="IPR049466">
    <property type="entry name" value="C3_CUB1"/>
</dbReference>
<dbReference type="GO" id="GO:0006954">
    <property type="term" value="P:inflammatory response"/>
    <property type="evidence" value="ECO:0007669"/>
    <property type="project" value="InterPro"/>
</dbReference>
<dbReference type="Pfam" id="PF17789">
    <property type="entry name" value="MG4"/>
    <property type="match status" value="1"/>
</dbReference>
<keyword evidence="9" id="KW-1015">Disulfide bond</keyword>
<dbReference type="PRINTS" id="PR00004">
    <property type="entry name" value="ANAPHYLATOXN"/>
</dbReference>
<dbReference type="InterPro" id="IPR041555">
    <property type="entry name" value="MG3"/>
</dbReference>
<dbReference type="InterPro" id="IPR002890">
    <property type="entry name" value="MG2"/>
</dbReference>
<dbReference type="PROSITE" id="PS50189">
    <property type="entry name" value="NTR"/>
    <property type="match status" value="1"/>
</dbReference>
<proteinExistence type="predicted"/>
<dbReference type="InterPro" id="IPR008993">
    <property type="entry name" value="TIMP-like_OB-fold"/>
</dbReference>
<comment type="function">
    <text evidence="1">Acts as a chemoattractant for neutrophils in chronic inflammation.</text>
</comment>
<evidence type="ECO:0000313" key="16">
    <source>
        <dbReference type="Ensembl" id="ENSFTIP00000011293.1"/>
    </source>
</evidence>
<dbReference type="InterPro" id="IPR008930">
    <property type="entry name" value="Terpenoid_cyclase/PrenylTrfase"/>
</dbReference>
<dbReference type="InterPro" id="IPR001134">
    <property type="entry name" value="Netrin_domain"/>
</dbReference>
<dbReference type="InterPro" id="IPR001840">
    <property type="entry name" value="Anaphylatoxn_comp_syst_dom"/>
</dbReference>
<dbReference type="InterPro" id="IPR011625">
    <property type="entry name" value="A2M_N_BRD"/>
</dbReference>
<evidence type="ECO:0000259" key="14">
    <source>
        <dbReference type="PROSITE" id="PS01178"/>
    </source>
</evidence>
<dbReference type="GO" id="GO:0005615">
    <property type="term" value="C:extracellular space"/>
    <property type="evidence" value="ECO:0007669"/>
    <property type="project" value="InterPro"/>
</dbReference>
<evidence type="ECO:0000256" key="2">
    <source>
        <dbReference type="ARBA" id="ARBA00004613"/>
    </source>
</evidence>
<feature type="domain" description="NTR" evidence="15">
    <location>
        <begin position="1491"/>
        <end position="1629"/>
    </location>
</feature>
<reference evidence="16" key="2">
    <citation type="submission" date="2025-09" db="UniProtKB">
        <authorList>
            <consortium name="Ensembl"/>
        </authorList>
    </citation>
    <scope>IDENTIFICATION</scope>
</reference>
<dbReference type="InterPro" id="IPR048848">
    <property type="entry name" value="C3_CUB2"/>
</dbReference>
<keyword evidence="17" id="KW-1185">Reference proteome</keyword>
<dbReference type="Pfam" id="PF21406">
    <property type="entry name" value="C3_CUB1"/>
    <property type="match status" value="1"/>
</dbReference>
<evidence type="ECO:0000256" key="4">
    <source>
        <dbReference type="ARBA" id="ARBA00022525"/>
    </source>
</evidence>
<dbReference type="FunFam" id="2.60.40.1930:FF:000006">
    <property type="entry name" value="Complement C3"/>
    <property type="match status" value="1"/>
</dbReference>
<keyword evidence="5" id="KW-0597">Phosphoprotein</keyword>
<dbReference type="InterPro" id="IPR040839">
    <property type="entry name" value="MG4"/>
</dbReference>
<dbReference type="InterPro" id="IPR009048">
    <property type="entry name" value="A-macroglobulin_rcpt-bd"/>
</dbReference>
<reference evidence="16" key="1">
    <citation type="submission" date="2025-08" db="UniProtKB">
        <authorList>
            <consortium name="Ensembl"/>
        </authorList>
    </citation>
    <scope>IDENTIFICATION</scope>
</reference>
<dbReference type="CDD" id="cd02896">
    <property type="entry name" value="complement_C3_C4_C5"/>
    <property type="match status" value="1"/>
</dbReference>
<comment type="function">
    <text evidence="10">Mediator of local inflammatory process released following cleavage by C3 convertase. Acts by binding to its receptor, C3AR1, activating G protein-coupled receptor signaling, promoting the phosphorylation, ARRB2-mediated internalization and endocytosis of C3AR1. C3a anaphylatoxin stimulates the activation of immune cells such as mast cells and basophilic leukocytes to release inflammation agents, such as cytokines, chemokines and histamine, which promote inflammation development. Also acts as potent chemoattractant for the migration of macrophages and neutrophils to the inflamed tissues, resulting in neutralization of the inflammatory triggers by multiple ways, such as phagocytosis and generation of reactive oxidants.</text>
</comment>
<dbReference type="Pfam" id="PF17791">
    <property type="entry name" value="MG3"/>
    <property type="match status" value="1"/>
</dbReference>
<dbReference type="SMART" id="SM00104">
    <property type="entry name" value="ANATO"/>
    <property type="match status" value="1"/>
</dbReference>
<evidence type="ECO:0000256" key="9">
    <source>
        <dbReference type="ARBA" id="ARBA00023157"/>
    </source>
</evidence>
<dbReference type="SMART" id="SM01360">
    <property type="entry name" value="A2M"/>
    <property type="match status" value="1"/>
</dbReference>
<dbReference type="Gene3D" id="2.60.120.1540">
    <property type="match status" value="1"/>
</dbReference>
<dbReference type="Gene3D" id="6.20.50.160">
    <property type="match status" value="1"/>
</dbReference>
<evidence type="ECO:0000256" key="6">
    <source>
        <dbReference type="ARBA" id="ARBA00022685"/>
    </source>
</evidence>
<evidence type="ECO:0000313" key="17">
    <source>
        <dbReference type="Proteomes" id="UP000694562"/>
    </source>
</evidence>
<dbReference type="PANTHER" id="PTHR11412:SF81">
    <property type="entry name" value="COMPLEMENT C3"/>
    <property type="match status" value="1"/>
</dbReference>
<evidence type="ECO:0000256" key="10">
    <source>
        <dbReference type="ARBA" id="ARBA00093364"/>
    </source>
</evidence>
<dbReference type="InterPro" id="IPR018081">
    <property type="entry name" value="Anaphylatoxin_comp_syst"/>
</dbReference>
<dbReference type="FunFam" id="2.20.130.20:FF:000001">
    <property type="entry name" value="Complement C3"/>
    <property type="match status" value="1"/>
</dbReference>
<comment type="subcellular location">
    <subcellularLocation>
        <location evidence="2">Secreted</location>
    </subcellularLocation>
</comment>
<dbReference type="Pfam" id="PF01759">
    <property type="entry name" value="NTR"/>
    <property type="match status" value="1"/>
</dbReference>
<evidence type="ECO:0000256" key="12">
    <source>
        <dbReference type="ARBA" id="ARBA00093492"/>
    </source>
</evidence>
<dbReference type="InterPro" id="IPR001599">
    <property type="entry name" value="Macroglobln_a2"/>
</dbReference>
<dbReference type="PROSITE" id="PS01177">
    <property type="entry name" value="ANAPHYLATOXIN_1"/>
    <property type="match status" value="1"/>
</dbReference>
<dbReference type="Pfam" id="PF21308">
    <property type="entry name" value="C3_CUB2"/>
    <property type="match status" value="1"/>
</dbReference>
<dbReference type="Pfam" id="PF17790">
    <property type="entry name" value="MG1"/>
    <property type="match status" value="1"/>
</dbReference>
<dbReference type="FunFam" id="2.60.40.10:FF:001013">
    <property type="entry name" value="Complement C3"/>
    <property type="match status" value="1"/>
</dbReference>
<dbReference type="Pfam" id="PF01835">
    <property type="entry name" value="MG2"/>
    <property type="match status" value="1"/>
</dbReference>
<dbReference type="Gene3D" id="2.40.50.120">
    <property type="match status" value="1"/>
</dbReference>
<dbReference type="FunFam" id="1.20.91.20:FF:000001">
    <property type="entry name" value="Complement C3"/>
    <property type="match status" value="1"/>
</dbReference>
<comment type="function">
    <text evidence="11">Adipogenic hormone that stimulates triglyceride synthesis and glucose transport in adipocytes, regulating fat storage and playing a role in postprandial triglyceride clearance. Appears to stimulate triglyceride synthesis via activation of the PLC, MAPK and AKT signaling pathways. Acts by binding to its receptor, C5AR2, activating G protein-coupled receptor signaling, promoting the phosphorylation, ARRB2-mediated internalization and endocytosis of C5AR2.</text>
</comment>
<dbReference type="InterPro" id="IPR013783">
    <property type="entry name" value="Ig-like_fold"/>
</dbReference>
<dbReference type="InterPro" id="IPR019742">
    <property type="entry name" value="MacrogloblnA2_CS"/>
</dbReference>
<keyword evidence="8" id="KW-0882">Thioester bond</keyword>
<dbReference type="Gene3D" id="2.60.40.1940">
    <property type="match status" value="1"/>
</dbReference>
<dbReference type="InterPro" id="IPR000020">
    <property type="entry name" value="Anaphylatoxin/fibulin"/>
</dbReference>
<keyword evidence="4" id="KW-0964">Secreted</keyword>
<dbReference type="InterPro" id="IPR041425">
    <property type="entry name" value="C3/4/5_MG1"/>
</dbReference>
<dbReference type="FunFam" id="1.50.10.20:FF:000008">
    <property type="entry name" value="Complement C3"/>
    <property type="match status" value="1"/>
</dbReference>
<evidence type="ECO:0000256" key="3">
    <source>
        <dbReference type="ARBA" id="ARBA00017018"/>
    </source>
</evidence>
<dbReference type="Gene3D" id="2.60.40.10">
    <property type="entry name" value="Immunoglobulins"/>
    <property type="match status" value="2"/>
</dbReference>
<dbReference type="SMART" id="SM01361">
    <property type="entry name" value="A2M_recep"/>
    <property type="match status" value="1"/>
</dbReference>